<gene>
    <name evidence="2" type="ORF">B0J11DRAFT_92618</name>
</gene>
<feature type="transmembrane region" description="Helical" evidence="1">
    <location>
        <begin position="20"/>
        <end position="39"/>
    </location>
</feature>
<evidence type="ECO:0000313" key="2">
    <source>
        <dbReference type="EMBL" id="KAH7117796.1"/>
    </source>
</evidence>
<name>A0A9P9IEH5_9PLEO</name>
<keyword evidence="1" id="KW-1133">Transmembrane helix</keyword>
<evidence type="ECO:0000256" key="1">
    <source>
        <dbReference type="SAM" id="Phobius"/>
    </source>
</evidence>
<dbReference type="EMBL" id="JAGMWT010000013">
    <property type="protein sequence ID" value="KAH7117796.1"/>
    <property type="molecule type" value="Genomic_DNA"/>
</dbReference>
<dbReference type="Proteomes" id="UP000700596">
    <property type="component" value="Unassembled WGS sequence"/>
</dbReference>
<keyword evidence="1" id="KW-0812">Transmembrane</keyword>
<organism evidence="2 3">
    <name type="scientific">Dendryphion nanum</name>
    <dbReference type="NCBI Taxonomy" id="256645"/>
    <lineage>
        <taxon>Eukaryota</taxon>
        <taxon>Fungi</taxon>
        <taxon>Dikarya</taxon>
        <taxon>Ascomycota</taxon>
        <taxon>Pezizomycotina</taxon>
        <taxon>Dothideomycetes</taxon>
        <taxon>Pleosporomycetidae</taxon>
        <taxon>Pleosporales</taxon>
        <taxon>Torulaceae</taxon>
        <taxon>Dendryphion</taxon>
    </lineage>
</organism>
<dbReference type="AlphaFoldDB" id="A0A9P9IEH5"/>
<reference evidence="2" key="1">
    <citation type="journal article" date="2021" name="Nat. Commun.">
        <title>Genetic determinants of endophytism in the Arabidopsis root mycobiome.</title>
        <authorList>
            <person name="Mesny F."/>
            <person name="Miyauchi S."/>
            <person name="Thiergart T."/>
            <person name="Pickel B."/>
            <person name="Atanasova L."/>
            <person name="Karlsson M."/>
            <person name="Huettel B."/>
            <person name="Barry K.W."/>
            <person name="Haridas S."/>
            <person name="Chen C."/>
            <person name="Bauer D."/>
            <person name="Andreopoulos W."/>
            <person name="Pangilinan J."/>
            <person name="LaButti K."/>
            <person name="Riley R."/>
            <person name="Lipzen A."/>
            <person name="Clum A."/>
            <person name="Drula E."/>
            <person name="Henrissat B."/>
            <person name="Kohler A."/>
            <person name="Grigoriev I.V."/>
            <person name="Martin F.M."/>
            <person name="Hacquard S."/>
        </authorList>
    </citation>
    <scope>NUCLEOTIDE SEQUENCE</scope>
    <source>
        <strain evidence="2">MPI-CAGE-CH-0243</strain>
    </source>
</reference>
<accession>A0A9P9IEH5</accession>
<comment type="caution">
    <text evidence="2">The sequence shown here is derived from an EMBL/GenBank/DDBJ whole genome shotgun (WGS) entry which is preliminary data.</text>
</comment>
<evidence type="ECO:0000313" key="3">
    <source>
        <dbReference type="Proteomes" id="UP000700596"/>
    </source>
</evidence>
<feature type="transmembrane region" description="Helical" evidence="1">
    <location>
        <begin position="87"/>
        <end position="104"/>
    </location>
</feature>
<sequence length="107" mass="12435">MNISISHFSRFFHPSIPSHVKHFITSPLPSLFSFSLSAFSLLGTKARHCKLFSSFIKPYCFLFLCLCLLTFFLFIILGSLYQCTCPLWLVYSWINGWVLWRAGVECR</sequence>
<keyword evidence="1" id="KW-0472">Membrane</keyword>
<protein>
    <submittedName>
        <fullName evidence="2">Uncharacterized protein</fullName>
    </submittedName>
</protein>
<keyword evidence="3" id="KW-1185">Reference proteome</keyword>
<feature type="transmembrane region" description="Helical" evidence="1">
    <location>
        <begin position="59"/>
        <end position="81"/>
    </location>
</feature>
<proteinExistence type="predicted"/>